<evidence type="ECO:0000256" key="1">
    <source>
        <dbReference type="ARBA" id="ARBA00010758"/>
    </source>
</evidence>
<reference evidence="10 11" key="2">
    <citation type="submission" date="2018-11" db="EMBL/GenBank/DDBJ databases">
        <authorList>
            <consortium name="Pathogen Informatics"/>
        </authorList>
    </citation>
    <scope>NUCLEOTIDE SEQUENCE [LARGE SCALE GENOMIC DNA]</scope>
</reference>
<dbReference type="EMBL" id="UYRR01000670">
    <property type="protein sequence ID" value="VDK18112.1"/>
    <property type="molecule type" value="Genomic_DNA"/>
</dbReference>
<comment type="similarity">
    <text evidence="1">Belongs to the palmitoyl-protein thioesterase family.</text>
</comment>
<comment type="catalytic activity">
    <reaction evidence="9">
        <text>S-hexadecanoyl-L-cysteinyl-[protein] + H2O = L-cysteinyl-[protein] + hexadecanoate + H(+)</text>
        <dbReference type="Rhea" id="RHEA:19233"/>
        <dbReference type="Rhea" id="RHEA-COMP:10131"/>
        <dbReference type="Rhea" id="RHEA-COMP:11032"/>
        <dbReference type="ChEBI" id="CHEBI:7896"/>
        <dbReference type="ChEBI" id="CHEBI:15377"/>
        <dbReference type="ChEBI" id="CHEBI:15378"/>
        <dbReference type="ChEBI" id="CHEBI:29950"/>
        <dbReference type="ChEBI" id="CHEBI:74151"/>
        <dbReference type="EC" id="3.1.2.22"/>
    </reaction>
    <physiologicalReaction direction="left-to-right" evidence="9">
        <dbReference type="Rhea" id="RHEA:19234"/>
    </physiologicalReaction>
</comment>
<keyword evidence="11" id="KW-1185">Reference proteome</keyword>
<dbReference type="OrthoDB" id="10263094at2759"/>
<dbReference type="InterPro" id="IPR002472">
    <property type="entry name" value="Palm_thioest"/>
</dbReference>
<protein>
    <recommendedName>
        <fullName evidence="3">Palmitoyl-protein thioesterase 1</fullName>
        <ecNumber evidence="2">3.1.2.22</ecNumber>
    </recommendedName>
    <alternativeName>
        <fullName evidence="8">Palmitoyl-protein hydrolase 1</fullName>
    </alternativeName>
</protein>
<dbReference type="Proteomes" id="UP000267096">
    <property type="component" value="Unassembled WGS sequence"/>
</dbReference>
<dbReference type="Gene3D" id="3.40.50.1820">
    <property type="entry name" value="alpha/beta hydrolase"/>
    <property type="match status" value="1"/>
</dbReference>
<name>A0A0M3J076_ANISI</name>
<dbReference type="PRINTS" id="PR00414">
    <property type="entry name" value="PPTHIESTRASE"/>
</dbReference>
<dbReference type="FunFam" id="3.40.50.1820:FF:000107">
    <property type="entry name" value="Palmitoyl-protein thioesterase 1"/>
    <property type="match status" value="1"/>
</dbReference>
<evidence type="ECO:0000256" key="6">
    <source>
        <dbReference type="ARBA" id="ARBA00023157"/>
    </source>
</evidence>
<dbReference type="SUPFAM" id="SSF53474">
    <property type="entry name" value="alpha/beta-Hydrolases"/>
    <property type="match status" value="1"/>
</dbReference>
<dbReference type="GO" id="GO:0008474">
    <property type="term" value="F:palmitoyl-(protein) hydrolase activity"/>
    <property type="evidence" value="ECO:0007669"/>
    <property type="project" value="UniProtKB-EC"/>
</dbReference>
<dbReference type="AlphaFoldDB" id="A0A0M3J076"/>
<evidence type="ECO:0000256" key="9">
    <source>
        <dbReference type="ARBA" id="ARBA00047409"/>
    </source>
</evidence>
<evidence type="ECO:0000313" key="11">
    <source>
        <dbReference type="Proteomes" id="UP000267096"/>
    </source>
</evidence>
<evidence type="ECO:0000313" key="10">
    <source>
        <dbReference type="EMBL" id="VDK18112.1"/>
    </source>
</evidence>
<evidence type="ECO:0000256" key="5">
    <source>
        <dbReference type="ARBA" id="ARBA00022801"/>
    </source>
</evidence>
<keyword evidence="4" id="KW-0732">Signal</keyword>
<evidence type="ECO:0000256" key="3">
    <source>
        <dbReference type="ARBA" id="ARBA00014212"/>
    </source>
</evidence>
<evidence type="ECO:0000256" key="7">
    <source>
        <dbReference type="ARBA" id="ARBA00023180"/>
    </source>
</evidence>
<proteinExistence type="inferred from homology"/>
<evidence type="ECO:0000256" key="4">
    <source>
        <dbReference type="ARBA" id="ARBA00022729"/>
    </source>
</evidence>
<reference evidence="12" key="1">
    <citation type="submission" date="2017-02" db="UniProtKB">
        <authorList>
            <consortium name="WormBaseParasite"/>
        </authorList>
    </citation>
    <scope>IDENTIFICATION</scope>
</reference>
<dbReference type="GO" id="GO:0005764">
    <property type="term" value="C:lysosome"/>
    <property type="evidence" value="ECO:0007669"/>
    <property type="project" value="TreeGrafter"/>
</dbReference>
<keyword evidence="7" id="KW-0325">Glycoprotein</keyword>
<keyword evidence="5" id="KW-0378">Hydrolase</keyword>
<gene>
    <name evidence="10" type="ORF">ASIM_LOCUS810</name>
</gene>
<accession>A0A0M3J076</accession>
<keyword evidence="6" id="KW-1015">Disulfide bond</keyword>
<evidence type="ECO:0000256" key="8">
    <source>
        <dbReference type="ARBA" id="ARBA00031934"/>
    </source>
</evidence>
<dbReference type="PANTHER" id="PTHR11247">
    <property type="entry name" value="PALMITOYL-PROTEIN THIOESTERASE/DOLICHYLDIPHOSPHATASE 1"/>
    <property type="match status" value="1"/>
</dbReference>
<dbReference type="PANTHER" id="PTHR11247:SF8">
    <property type="entry name" value="PALMITOYL-PROTEIN THIOESTERASE 1"/>
    <property type="match status" value="1"/>
</dbReference>
<dbReference type="InterPro" id="IPR029058">
    <property type="entry name" value="AB_hydrolase_fold"/>
</dbReference>
<dbReference type="WBParaSite" id="ASIM_0000091201-mRNA-1">
    <property type="protein sequence ID" value="ASIM_0000091201-mRNA-1"/>
    <property type="gene ID" value="ASIM_0000091201"/>
</dbReference>
<evidence type="ECO:0000313" key="12">
    <source>
        <dbReference type="WBParaSite" id="ASIM_0000091201-mRNA-1"/>
    </source>
</evidence>
<organism evidence="12">
    <name type="scientific">Anisakis simplex</name>
    <name type="common">Herring worm</name>
    <dbReference type="NCBI Taxonomy" id="6269"/>
    <lineage>
        <taxon>Eukaryota</taxon>
        <taxon>Metazoa</taxon>
        <taxon>Ecdysozoa</taxon>
        <taxon>Nematoda</taxon>
        <taxon>Chromadorea</taxon>
        <taxon>Rhabditida</taxon>
        <taxon>Spirurina</taxon>
        <taxon>Ascaridomorpha</taxon>
        <taxon>Ascaridoidea</taxon>
        <taxon>Anisakidae</taxon>
        <taxon>Anisakis</taxon>
        <taxon>Anisakis simplex complex</taxon>
    </lineage>
</organism>
<sequence>MAWNGCCNPISLGWVKKLLEREIKDIYVHSLMIGDNFVSDTLHGYFGNLNDEIDEACSKIANDVHLKDGYNAIGFSQGGLFLRGLAQRCSSPPMKNLISIGGPQQGIYGLPYCPGNVTICDTVRHLLDWGAYAGFVQRSSVQAQYWHDPTDAATYREASILLADINAENAVNQTYVDNLKKLNNLVLIKFNNDSMIVPKESEWFGYYKDGDTSSIIPLEESKLFTEDRIGLKAMKDSGKVQFLAMNGDHLEIPESVFIDEIINKFLK</sequence>
<evidence type="ECO:0000256" key="2">
    <source>
        <dbReference type="ARBA" id="ARBA00012423"/>
    </source>
</evidence>
<dbReference type="GO" id="GO:0006898">
    <property type="term" value="P:receptor-mediated endocytosis"/>
    <property type="evidence" value="ECO:0007669"/>
    <property type="project" value="TreeGrafter"/>
</dbReference>
<dbReference type="Pfam" id="PF02089">
    <property type="entry name" value="Palm_thioest"/>
    <property type="match status" value="1"/>
</dbReference>
<dbReference type="EC" id="3.1.2.22" evidence="2"/>